<reference evidence="2 3" key="1">
    <citation type="journal article" date="2019" name="Genome Biol. Evol.">
        <title>Insights into the evolution of the New World diploid cottons (Gossypium, subgenus Houzingenia) based on genome sequencing.</title>
        <authorList>
            <person name="Grover C.E."/>
            <person name="Arick M.A. 2nd"/>
            <person name="Thrash A."/>
            <person name="Conover J.L."/>
            <person name="Sanders W.S."/>
            <person name="Peterson D.G."/>
            <person name="Frelichowski J.E."/>
            <person name="Scheffler J.A."/>
            <person name="Scheffler B.E."/>
            <person name="Wendel J.F."/>
        </authorList>
    </citation>
    <scope>NUCLEOTIDE SEQUENCE [LARGE SCALE GENOMIC DNA]</scope>
    <source>
        <strain evidence="2">0</strain>
        <tissue evidence="2">Leaf</tissue>
    </source>
</reference>
<protein>
    <recommendedName>
        <fullName evidence="1">RNase H type-1 domain-containing protein</fullName>
    </recommendedName>
</protein>
<evidence type="ECO:0000313" key="3">
    <source>
        <dbReference type="Proteomes" id="UP000593560"/>
    </source>
</evidence>
<accession>A0A7J9H201</accession>
<dbReference type="EMBL" id="JABFAD010000007">
    <property type="protein sequence ID" value="MBA0803384.1"/>
    <property type="molecule type" value="Genomic_DNA"/>
</dbReference>
<dbReference type="Pfam" id="PF13456">
    <property type="entry name" value="RVT_3"/>
    <property type="match status" value="1"/>
</dbReference>
<dbReference type="Proteomes" id="UP000593560">
    <property type="component" value="Unassembled WGS sequence"/>
</dbReference>
<comment type="caution">
    <text evidence="2">The sequence shown here is derived from an EMBL/GenBank/DDBJ whole genome shotgun (WGS) entry which is preliminary data.</text>
</comment>
<dbReference type="AlphaFoldDB" id="A0A7J9H201"/>
<gene>
    <name evidence="2" type="ORF">Gohar_013599</name>
</gene>
<organism evidence="2 3">
    <name type="scientific">Gossypium harknessii</name>
    <dbReference type="NCBI Taxonomy" id="34285"/>
    <lineage>
        <taxon>Eukaryota</taxon>
        <taxon>Viridiplantae</taxon>
        <taxon>Streptophyta</taxon>
        <taxon>Embryophyta</taxon>
        <taxon>Tracheophyta</taxon>
        <taxon>Spermatophyta</taxon>
        <taxon>Magnoliopsida</taxon>
        <taxon>eudicotyledons</taxon>
        <taxon>Gunneridae</taxon>
        <taxon>Pentapetalae</taxon>
        <taxon>rosids</taxon>
        <taxon>malvids</taxon>
        <taxon>Malvales</taxon>
        <taxon>Malvaceae</taxon>
        <taxon>Malvoideae</taxon>
        <taxon>Gossypium</taxon>
    </lineage>
</organism>
<dbReference type="GO" id="GO:0003676">
    <property type="term" value="F:nucleic acid binding"/>
    <property type="evidence" value="ECO:0007669"/>
    <property type="project" value="InterPro"/>
</dbReference>
<name>A0A7J9H201_9ROSI</name>
<dbReference type="InterPro" id="IPR002156">
    <property type="entry name" value="RNaseH_domain"/>
</dbReference>
<feature type="domain" description="RNase H type-1" evidence="1">
    <location>
        <begin position="74"/>
        <end position="132"/>
    </location>
</feature>
<evidence type="ECO:0000313" key="2">
    <source>
        <dbReference type="EMBL" id="MBA0803384.1"/>
    </source>
</evidence>
<evidence type="ECO:0000259" key="1">
    <source>
        <dbReference type="Pfam" id="PF13456"/>
    </source>
</evidence>
<dbReference type="GO" id="GO:0004523">
    <property type="term" value="F:RNA-DNA hybrid ribonuclease activity"/>
    <property type="evidence" value="ECO:0007669"/>
    <property type="project" value="InterPro"/>
</dbReference>
<proteinExistence type="predicted"/>
<keyword evidence="3" id="KW-1185">Reference proteome</keyword>
<feature type="non-terminal residue" evidence="2">
    <location>
        <position position="166"/>
    </location>
</feature>
<dbReference type="OrthoDB" id="1748820at2759"/>
<sequence length="166" mass="19369">MTFWAVWYHINKVYHQGERQCKTRLISFIKAFYTENIQLEVVIEVGVQQNGCAWTPPRISVVKACTYPNTFVVDATTAEARACLQKVVVVEDLGFRNLVVERDSLTVIKKIQTFEEDKSIIAMIIKEIKEQARRKGNDEIHRGSRLKRHLHERNWQLKKIEGPCQK</sequence>